<reference evidence="8" key="1">
    <citation type="submission" date="2022-11" db="UniProtKB">
        <authorList>
            <consortium name="WormBaseParasite"/>
        </authorList>
    </citation>
    <scope>IDENTIFICATION</scope>
</reference>
<evidence type="ECO:0000256" key="5">
    <source>
        <dbReference type="SAM" id="MobiDB-lite"/>
    </source>
</evidence>
<dbReference type="SUPFAM" id="SSF48425">
    <property type="entry name" value="Sec7 domain"/>
    <property type="match status" value="1"/>
</dbReference>
<dbReference type="InterPro" id="IPR000904">
    <property type="entry name" value="Sec7_dom"/>
</dbReference>
<organism evidence="7 8">
    <name type="scientific">Romanomermis culicivorax</name>
    <name type="common">Nematode worm</name>
    <dbReference type="NCBI Taxonomy" id="13658"/>
    <lineage>
        <taxon>Eukaryota</taxon>
        <taxon>Metazoa</taxon>
        <taxon>Ecdysozoa</taxon>
        <taxon>Nematoda</taxon>
        <taxon>Enoplea</taxon>
        <taxon>Dorylaimia</taxon>
        <taxon>Mermithida</taxon>
        <taxon>Mermithoidea</taxon>
        <taxon>Mermithidae</taxon>
        <taxon>Romanomermis</taxon>
    </lineage>
</organism>
<evidence type="ECO:0000256" key="4">
    <source>
        <dbReference type="ARBA" id="ARBA00023034"/>
    </source>
</evidence>
<dbReference type="InterPro" id="IPR056604">
    <property type="entry name" value="GBF1-like_TPR"/>
</dbReference>
<feature type="compositionally biased region" description="Acidic residues" evidence="5">
    <location>
        <begin position="273"/>
        <end position="285"/>
    </location>
</feature>
<comment type="subcellular location">
    <subcellularLocation>
        <location evidence="2">Endoplasmic reticulum-Golgi intermediate compartment</location>
    </subcellularLocation>
    <subcellularLocation>
        <location evidence="1">Golgi apparatus</location>
        <location evidence="1">cis-Golgi network</location>
    </subcellularLocation>
</comment>
<dbReference type="GO" id="GO:0016197">
    <property type="term" value="P:endosomal transport"/>
    <property type="evidence" value="ECO:0007669"/>
    <property type="project" value="UniProtKB-ARBA"/>
</dbReference>
<feature type="region of interest" description="Disordered" evidence="5">
    <location>
        <begin position="1817"/>
        <end position="1846"/>
    </location>
</feature>
<feature type="compositionally biased region" description="Basic and acidic residues" evidence="5">
    <location>
        <begin position="1817"/>
        <end position="1839"/>
    </location>
</feature>
<protein>
    <submittedName>
        <fullName evidence="8">SEC7 domain-containing protein</fullName>
    </submittedName>
</protein>
<feature type="compositionally biased region" description="Basic and acidic residues" evidence="5">
    <location>
        <begin position="286"/>
        <end position="295"/>
    </location>
</feature>
<evidence type="ECO:0000256" key="3">
    <source>
        <dbReference type="ARBA" id="ARBA00022448"/>
    </source>
</evidence>
<evidence type="ECO:0000313" key="7">
    <source>
        <dbReference type="Proteomes" id="UP000887565"/>
    </source>
</evidence>
<feature type="compositionally biased region" description="Polar residues" evidence="5">
    <location>
        <begin position="307"/>
        <end position="316"/>
    </location>
</feature>
<keyword evidence="3" id="KW-0813">Transport</keyword>
<dbReference type="GO" id="GO:0005085">
    <property type="term" value="F:guanyl-nucleotide exchange factor activity"/>
    <property type="evidence" value="ECO:0007669"/>
    <property type="project" value="InterPro"/>
</dbReference>
<name>A0A915KF72_ROMCU</name>
<dbReference type="PANTHER" id="PTHR10663">
    <property type="entry name" value="GUANYL-NUCLEOTIDE EXCHANGE FACTOR"/>
    <property type="match status" value="1"/>
</dbReference>
<dbReference type="SMART" id="SM00222">
    <property type="entry name" value="Sec7"/>
    <property type="match status" value="1"/>
</dbReference>
<feature type="region of interest" description="Disordered" evidence="5">
    <location>
        <begin position="270"/>
        <end position="323"/>
    </location>
</feature>
<keyword evidence="7" id="KW-1185">Reference proteome</keyword>
<proteinExistence type="predicted"/>
<feature type="region of interest" description="Disordered" evidence="5">
    <location>
        <begin position="1365"/>
        <end position="1396"/>
    </location>
</feature>
<dbReference type="GO" id="GO:0005794">
    <property type="term" value="C:Golgi apparatus"/>
    <property type="evidence" value="ECO:0007669"/>
    <property type="project" value="UniProtKB-SubCell"/>
</dbReference>
<evidence type="ECO:0000313" key="8">
    <source>
        <dbReference type="WBParaSite" id="nRc.2.0.1.t37025-RA"/>
    </source>
</evidence>
<dbReference type="OMA" id="CRDIRHH"/>
<dbReference type="CDD" id="cd00171">
    <property type="entry name" value="Sec7"/>
    <property type="match status" value="1"/>
</dbReference>
<dbReference type="GO" id="GO:0032012">
    <property type="term" value="P:regulation of ARF protein signal transduction"/>
    <property type="evidence" value="ECO:0007669"/>
    <property type="project" value="InterPro"/>
</dbReference>
<feature type="compositionally biased region" description="Basic and acidic residues" evidence="5">
    <location>
        <begin position="1376"/>
        <end position="1385"/>
    </location>
</feature>
<dbReference type="Gene3D" id="1.10.1000.11">
    <property type="entry name" value="Arf Nucleotide-binding Site Opener,domain 2"/>
    <property type="match status" value="1"/>
</dbReference>
<feature type="compositionally biased region" description="Polar residues" evidence="5">
    <location>
        <begin position="220"/>
        <end position="237"/>
    </location>
</feature>
<dbReference type="Pfam" id="PF23325">
    <property type="entry name" value="TPR_28"/>
    <property type="match status" value="2"/>
</dbReference>
<evidence type="ECO:0000256" key="2">
    <source>
        <dbReference type="ARBA" id="ARBA00004399"/>
    </source>
</evidence>
<evidence type="ECO:0000256" key="1">
    <source>
        <dbReference type="ARBA" id="ARBA00004222"/>
    </source>
</evidence>
<feature type="compositionally biased region" description="Low complexity" evidence="5">
    <location>
        <begin position="1555"/>
        <end position="1568"/>
    </location>
</feature>
<feature type="region of interest" description="Disordered" evidence="5">
    <location>
        <begin position="1524"/>
        <end position="1572"/>
    </location>
</feature>
<dbReference type="Proteomes" id="UP000887565">
    <property type="component" value="Unplaced"/>
</dbReference>
<dbReference type="InterPro" id="IPR023394">
    <property type="entry name" value="Sec7_C_sf"/>
</dbReference>
<dbReference type="PROSITE" id="PS50190">
    <property type="entry name" value="SEC7"/>
    <property type="match status" value="1"/>
</dbReference>
<feature type="compositionally biased region" description="Low complexity" evidence="5">
    <location>
        <begin position="241"/>
        <end position="253"/>
    </location>
</feature>
<feature type="domain" description="SEC7" evidence="6">
    <location>
        <begin position="687"/>
        <end position="877"/>
    </location>
</feature>
<accession>A0A915KF72</accession>
<keyword evidence="4" id="KW-0333">Golgi apparatus</keyword>
<feature type="region of interest" description="Disordered" evidence="5">
    <location>
        <begin position="212"/>
        <end position="253"/>
    </location>
</feature>
<dbReference type="GO" id="GO:0010256">
    <property type="term" value="P:endomembrane system organization"/>
    <property type="evidence" value="ECO:0007669"/>
    <property type="project" value="UniProtKB-ARBA"/>
</dbReference>
<feature type="compositionally biased region" description="Basic residues" evidence="5">
    <location>
        <begin position="1537"/>
        <end position="1547"/>
    </location>
</feature>
<dbReference type="FunFam" id="1.10.1000.11:FF:000007">
    <property type="entry name" value="Golgi-specific brefeldin A-resistance guanine nucleotide exchange factor 1"/>
    <property type="match status" value="1"/>
</dbReference>
<dbReference type="GO" id="GO:0005793">
    <property type="term" value="C:endoplasmic reticulum-Golgi intermediate compartment"/>
    <property type="evidence" value="ECO:0007669"/>
    <property type="project" value="UniProtKB-SubCell"/>
</dbReference>
<sequence length="1920" mass="213540">MSINGVYVVQGELNAIMGQLRRSITSNNQKWQVSELEVLLRSFVDLREVLNTFSDLSDMSPSTYLGPFLEVVRSEHTFGPVTGQALAAVNKFLSYGLVNPHNLTAPNAVQSIADSVNHTRFIGTDTGSDEVVLFRILQVLRSLLLTPVGNLLTDESVCELLQSCVRICFEKRLSELLRKSAECCLMDMVQLLFARLPTFVEDPRHPYVRRLKMRRKKQKTSVSDENGVNVETPQQNEDNNEITNTISESTTNITNELINERGVKFEASRVVAEGDEEDEPENDEDTAPKLRRENENETENGDETSLAKVQNSNSVDEQAEKAPYGLPSVRELLRFLISISNPNEKQNSEDMLELGLNLLIVAFEAGADYLGKLVRADRASKSAAGRFTILLPLIKNELCKNLNANLLNFASNISSNANLTGKSSSIFALTLRLGFLCFEALRTHLKFQLESYLVRLKELVLADQQMQHNLTAGGAIPTSPLVGHHSGTLVGHGIKVAGPAALAAILERRELALEALVELWRIPGLVTELYLNYDCDLYCSNLFEELTKLLSKNSFPIGQELTSAHLLSLDALLTVVDSIETNCHYRMLNNYNESQDATSSLDKRNLAKNRAAAASASTIKNPSSPSHMLPLASGISAGQISISQASSNAEETKSSDDSAEIYEVLRLPQLRPNRMPISADQIFSHEDLIARKQKKRLLQTGTDLFNQSPAKGVAYLQEHGLFRTPLETKDVVDWLKENPHLDKRKIAEYIVNRKNSHILKAFVQSFDFRNVRLDQALRPFLETFRLPGEAAEISMVMEHFSEHWHDSNKKPFRSVDAAFTLSYAVIMLNTDQHNALAKRQNQPMTCEAFKKNLNGVNGGQNFDHQMLEEMYRAVSHNEIIMPAEQTGLVRENYMWKLLLKRGQKPEGTFIHAPSGLYDHDLFQLVWGPTVAAMSYVYDKTSNELITAKVATGFRKCAAVAAHYVMSDVFDNLIINLCKFSQILNFPDQPQSLTQELAENNKAQCASKTMFQLIRNHGDILREGWNNVCECFLQLFKADLLPESLTMVEDFVENDGMVNISKQIKWAKRRRNDPNNGGSGGGGLFSSFYNYLGGTSSQSLTNLHSDSPTPQEQVARDLIQECKPDQLIVESKYLTSEALAEFLKALVVCGAQAAQTRLGPRSSTAAAAAVPHSRQSTINANVQQHGLQSSSHRSAAMDDDQIGEWSIVFYLEILVSVCLENRDRLTPFWRTIRAHIFSIISDYTACESLVENSRFVVERAVVAWLRLVARLLTRIHHDETLRDELIATLAALPSSLPKSTFCSLSRQIAGGVGEILRATAAASTQQTAADDATMNREQWAVFVELLEAVGANVFTTFQPIVQEEIRQKHRKPTVAKSDNEESRQTSDQDQESLDRGYTSDTELYSSQMQQQQQNLNVQKSMARDSRASSNEWLYVVGGGTATTTSNVPTGGDAIEVENSATIVTEQSRQKSRPRVQDPAAFLKCCDTLAFLIRDAADHVTLENIELLIRCLKTFVDASVGVGALRDSPSTNDATSSRSSKKSREKKRSTLNEESTDAAAAASGSTNATSNDERKAVHDSLEEAALLLVDLCHVLHTKAARVFGLAEQNPTPDEAEKITYVWVTCWRSVLQILCQTCCDKRRKVRLYALTSLQRALLMHDLRRLSPLEWQDCFYHVLFPLVTSLLDEKNAPQQPSTANASRKSTRQQPSEVVTNVVVAVGLDEARVRAVTLTSKAFLQHLGPLSTCPTFGQLWLTLLDFMQRFLALDSPDLNESVPESVKNMLLVVRTANLFSNDGQLAEMTRQKLAHFLPDLTEMTNEEQKSHLENDEQKSGESTEKEVSVEGIQRTENSVEQNTIVAESDILEEIVVDRSMSPTFLTSTAKLESSPSISLLSSIPQSTIVLHPPVVDRSQEMAGGTEACP</sequence>
<dbReference type="InterPro" id="IPR035999">
    <property type="entry name" value="Sec7_dom_sf"/>
</dbReference>
<dbReference type="WBParaSite" id="nRc.2.0.1.t37025-RA">
    <property type="protein sequence ID" value="nRc.2.0.1.t37025-RA"/>
    <property type="gene ID" value="nRc.2.0.1.g37025"/>
</dbReference>
<evidence type="ECO:0000259" key="6">
    <source>
        <dbReference type="PROSITE" id="PS50190"/>
    </source>
</evidence>
<dbReference type="InterPro" id="IPR032691">
    <property type="entry name" value="Mon2/Sec7/BIG1-like_HUS"/>
</dbReference>
<dbReference type="Pfam" id="PF12783">
    <property type="entry name" value="Sec7-like_HUS"/>
    <property type="match status" value="1"/>
</dbReference>
<dbReference type="Gene3D" id="1.10.220.20">
    <property type="match status" value="1"/>
</dbReference>
<dbReference type="PANTHER" id="PTHR10663:SF388">
    <property type="entry name" value="GOLGI-SPECIFIC BREFELDIN A-RESISTANCE GUANINE NUCLEOTIDE EXCHANGE FACTOR 1"/>
    <property type="match status" value="1"/>
</dbReference>
<dbReference type="Pfam" id="PF01369">
    <property type="entry name" value="Sec7"/>
    <property type="match status" value="1"/>
</dbReference>